<reference evidence="2 3" key="1">
    <citation type="submission" date="2015-07" db="EMBL/GenBank/DDBJ databases">
        <title>Comparative genomics of the Sigatoka disease complex on banana suggests a link between parallel evolutionary changes in Pseudocercospora fijiensis and Pseudocercospora eumusae and increased virulence on the banana host.</title>
        <authorList>
            <person name="Chang T.-C."/>
            <person name="Salvucci A."/>
            <person name="Crous P.W."/>
            <person name="Stergiopoulos I."/>
        </authorList>
    </citation>
    <scope>NUCLEOTIDE SEQUENCE [LARGE SCALE GENOMIC DNA]</scope>
    <source>
        <strain evidence="2 3">CBS 114824</strain>
    </source>
</reference>
<evidence type="ECO:0000256" key="1">
    <source>
        <dbReference type="SAM" id="MobiDB-lite"/>
    </source>
</evidence>
<dbReference type="OrthoDB" id="3647264at2759"/>
<dbReference type="STRING" id="321146.A0A139HXR2"/>
<feature type="compositionally biased region" description="Polar residues" evidence="1">
    <location>
        <begin position="74"/>
        <end position="104"/>
    </location>
</feature>
<comment type="caution">
    <text evidence="2">The sequence shown here is derived from an EMBL/GenBank/DDBJ whole genome shotgun (WGS) entry which is preliminary data.</text>
</comment>
<feature type="compositionally biased region" description="Basic residues" evidence="1">
    <location>
        <begin position="38"/>
        <end position="52"/>
    </location>
</feature>
<sequence length="609" mass="68116">MTVVLCSTGALFSSVCFEPPLNTMCDPTFSKKNIKKWLSKMTSRPRKSRLKRRSNDAFTDPKNATDASLERTRSSMGASKSSTMNGESSGTGDASDASLVSSNENPRRATSWPFHQPRQVIDLASASNGDSLEQNSKGVRLGHDEQEGTSTRADAFERQFTQALRRKISTKAPESIDSKDDHALVDTSEDENMGPPPLLHRAKVKLMFRFEKNSAISYLKEDEMHQLAFNASPESLVAIVQEACTRVCRKQYADLLRYLLSVGWDLDMNAYMAFGDGRDEFINKDQLGRFRWRCIADLFPTSIDPSKDFEIPIKIKVSVIAEVEPLPLPASIDIWKQHRLGWYEGIGKQSFGEDGAFRNMNTALILEFPNGNASTHHNVLTPERCFSTHPFIMIGDPCQGEVTDVQVTSLSFAGRPAPYQADDMTVRNRVTQYLAGSQHDTSPDRMLPILPPLTYQPLLEQPTAQRSEERLHLAVRLVNRLEADDLRRVKLPANVLIDARGATNALQLKTLVIGGLQDVVAKKPKGYDWGPDSLVSIARLFDPRAERHWWIDIWVMPQSKSLGAYRRLAKKGGAGKNLAAFLDPTMVEEGDRKLWVEAHLLGPKKEDAF</sequence>
<protein>
    <submittedName>
        <fullName evidence="2">Uncharacterized protein</fullName>
    </submittedName>
</protein>
<feature type="region of interest" description="Disordered" evidence="1">
    <location>
        <begin position="38"/>
        <end position="153"/>
    </location>
</feature>
<keyword evidence="3" id="KW-1185">Reference proteome</keyword>
<proteinExistence type="predicted"/>
<organism evidence="2 3">
    <name type="scientific">Pseudocercospora eumusae</name>
    <dbReference type="NCBI Taxonomy" id="321146"/>
    <lineage>
        <taxon>Eukaryota</taxon>
        <taxon>Fungi</taxon>
        <taxon>Dikarya</taxon>
        <taxon>Ascomycota</taxon>
        <taxon>Pezizomycotina</taxon>
        <taxon>Dothideomycetes</taxon>
        <taxon>Dothideomycetidae</taxon>
        <taxon>Mycosphaerellales</taxon>
        <taxon>Mycosphaerellaceae</taxon>
        <taxon>Pseudocercospora</taxon>
    </lineage>
</organism>
<evidence type="ECO:0000313" key="2">
    <source>
        <dbReference type="EMBL" id="KXT07245.1"/>
    </source>
</evidence>
<dbReference type="Proteomes" id="UP000070133">
    <property type="component" value="Unassembled WGS sequence"/>
</dbReference>
<accession>A0A139HXR2</accession>
<evidence type="ECO:0000313" key="3">
    <source>
        <dbReference type="Proteomes" id="UP000070133"/>
    </source>
</evidence>
<dbReference type="EMBL" id="LFZN01000003">
    <property type="protein sequence ID" value="KXT07245.1"/>
    <property type="molecule type" value="Genomic_DNA"/>
</dbReference>
<gene>
    <name evidence="2" type="ORF">AC578_2425</name>
</gene>
<dbReference type="AlphaFoldDB" id="A0A139HXR2"/>
<name>A0A139HXR2_9PEZI</name>
<feature type="compositionally biased region" description="Polar residues" evidence="1">
    <location>
        <begin position="125"/>
        <end position="137"/>
    </location>
</feature>